<sequence length="629" mass="69108">MVYMVTELGSGENIKLFFMPTYTKKYTFSPLPYTSRGESIKLEADPKGKTFAYTNGRSVFIRDLENPSIATEYAGHKAQTTVARFSPSGYYMASGDIQGNVRIWDTINEEHVLKSEIRPVSGKIKDLAWDSESKRIIAVGDGKERFGHAFMFDSLSSVGEITGHTKVINSVSIRHQRPFRAVTASDDLAVSFFHGVPFKFEKTIRDHSRFVHDVKFSPNGDLFASVGADGKIFVYDGKTGDKVDELSQIENGHTGGIFAFSWSDDSTQILTSSADCTAKIWDVSAKKVVNTFTINSASDPVNNQQVGNLWKGDYLITTSLSGELHYLDKNSGSISRHVDGHAKAITALSVSEQDTLFTGSYDGRVYSWDYSQQERTEARFVEGSHENQVTTVLTHDDVLVTTGMDDTLRLGSMSAHNLSEKITSTGSLPSSAAISKDKTIVVATPETVYVYNENLEKVGQIEKPGFAPSVVDISPDSKTVYVGGKTDNKVRVYSLEGGQLTATGELSKNMGNITALAVHPELNLIAVGDSVGKIFVYDTETKTTVIQSWVFHTSRITSLNWSPCGNYLVSGSIDTNIYVWSREKPREKVTIKNAHADAVNSVRFLKKANSLTIVSVGQDAAVRVWEIAF</sequence>
<dbReference type="PANTHER" id="PTHR19856">
    <property type="entry name" value="WD-REPEATCONTAINING PROTEIN WDR1"/>
    <property type="match status" value="1"/>
</dbReference>
<dbReference type="EMBL" id="KV921391">
    <property type="protein sequence ID" value="ORE16282.1"/>
    <property type="molecule type" value="Genomic_DNA"/>
</dbReference>
<feature type="repeat" description="WD" evidence="4">
    <location>
        <begin position="338"/>
        <end position="378"/>
    </location>
</feature>
<dbReference type="Pfam" id="PF00400">
    <property type="entry name" value="WD40"/>
    <property type="match status" value="5"/>
</dbReference>
<dbReference type="InterPro" id="IPR011047">
    <property type="entry name" value="Quinoprotein_ADH-like_sf"/>
</dbReference>
<feature type="repeat" description="WD" evidence="4">
    <location>
        <begin position="73"/>
        <end position="114"/>
    </location>
</feature>
<evidence type="ECO:0000313" key="6">
    <source>
        <dbReference type="Proteomes" id="UP000242381"/>
    </source>
</evidence>
<dbReference type="PROSITE" id="PS00678">
    <property type="entry name" value="WD_REPEATS_1"/>
    <property type="match status" value="2"/>
</dbReference>
<dbReference type="GO" id="GO:0051015">
    <property type="term" value="F:actin filament binding"/>
    <property type="evidence" value="ECO:0007669"/>
    <property type="project" value="TreeGrafter"/>
</dbReference>
<feature type="repeat" description="WD" evidence="4">
    <location>
        <begin position="552"/>
        <end position="590"/>
    </location>
</feature>
<dbReference type="FunFam" id="2.130.10.10:FF:000102">
    <property type="entry name" value="Actin-interacting protein 1"/>
    <property type="match status" value="1"/>
</dbReference>
<evidence type="ECO:0000313" key="5">
    <source>
        <dbReference type="EMBL" id="ORE16282.1"/>
    </source>
</evidence>
<keyword evidence="2" id="KW-0677">Repeat</keyword>
<dbReference type="PROSITE" id="PS50082">
    <property type="entry name" value="WD_REPEATS_2"/>
    <property type="match status" value="6"/>
</dbReference>
<feature type="repeat" description="WD" evidence="4">
    <location>
        <begin position="592"/>
        <end position="629"/>
    </location>
</feature>
<feature type="repeat" description="WD" evidence="4">
    <location>
        <begin position="250"/>
        <end position="291"/>
    </location>
</feature>
<name>A0A1X0RW55_RHIZD</name>
<evidence type="ECO:0000256" key="4">
    <source>
        <dbReference type="PROSITE-ProRule" id="PRU00221"/>
    </source>
</evidence>
<gene>
    <name evidence="5" type="ORF">BCV71DRAFT_20387</name>
</gene>
<organism evidence="5 6">
    <name type="scientific">Rhizopus microsporus</name>
    <dbReference type="NCBI Taxonomy" id="58291"/>
    <lineage>
        <taxon>Eukaryota</taxon>
        <taxon>Fungi</taxon>
        <taxon>Fungi incertae sedis</taxon>
        <taxon>Mucoromycota</taxon>
        <taxon>Mucoromycotina</taxon>
        <taxon>Mucoromycetes</taxon>
        <taxon>Mucorales</taxon>
        <taxon>Mucorineae</taxon>
        <taxon>Rhizopodaceae</taxon>
        <taxon>Rhizopus</taxon>
    </lineage>
</organism>
<dbReference type="Proteomes" id="UP000242381">
    <property type="component" value="Unassembled WGS sequence"/>
</dbReference>
<dbReference type="SMART" id="SM00320">
    <property type="entry name" value="WD40"/>
    <property type="match status" value="11"/>
</dbReference>
<dbReference type="PROSITE" id="PS50294">
    <property type="entry name" value="WD_REPEATS_REGION"/>
    <property type="match status" value="6"/>
</dbReference>
<feature type="repeat" description="WD" evidence="4">
    <location>
        <begin position="204"/>
        <end position="245"/>
    </location>
</feature>
<keyword evidence="1 4" id="KW-0853">WD repeat</keyword>
<comment type="similarity">
    <text evidence="3">Belongs to the WD repeat AIP1 family.</text>
</comment>
<accession>A0A1X0RW55</accession>
<dbReference type="InterPro" id="IPR015943">
    <property type="entry name" value="WD40/YVTN_repeat-like_dom_sf"/>
</dbReference>
<evidence type="ECO:0000256" key="3">
    <source>
        <dbReference type="ARBA" id="ARBA00038366"/>
    </source>
</evidence>
<protein>
    <submittedName>
        <fullName evidence="5">WD40 repeat-like protein</fullName>
    </submittedName>
</protein>
<dbReference type="OMA" id="FYQGPPF"/>
<evidence type="ECO:0000256" key="1">
    <source>
        <dbReference type="ARBA" id="ARBA00022574"/>
    </source>
</evidence>
<dbReference type="InterPro" id="IPR019775">
    <property type="entry name" value="WD40_repeat_CS"/>
</dbReference>
<dbReference type="Gene3D" id="2.130.10.10">
    <property type="entry name" value="YVTN repeat-like/Quinoprotein amine dehydrogenase"/>
    <property type="match status" value="2"/>
</dbReference>
<dbReference type="VEuPathDB" id="FungiDB:BCV72DRAFT_241012"/>
<dbReference type="FunFam" id="2.130.10.10:FF:000167">
    <property type="entry name" value="Actin-interacting protein 1"/>
    <property type="match status" value="1"/>
</dbReference>
<dbReference type="GO" id="GO:0030864">
    <property type="term" value="C:cortical actin cytoskeleton"/>
    <property type="evidence" value="ECO:0007669"/>
    <property type="project" value="TreeGrafter"/>
</dbReference>
<dbReference type="SUPFAM" id="SSF50998">
    <property type="entry name" value="Quinoprotein alcohol dehydrogenase-like"/>
    <property type="match status" value="1"/>
</dbReference>
<dbReference type="InterPro" id="IPR001680">
    <property type="entry name" value="WD40_rpt"/>
</dbReference>
<dbReference type="PRINTS" id="PR00320">
    <property type="entry name" value="GPROTEINBRPT"/>
</dbReference>
<dbReference type="AlphaFoldDB" id="A0A1X0RW55"/>
<dbReference type="CDD" id="cd00200">
    <property type="entry name" value="WD40"/>
    <property type="match status" value="1"/>
</dbReference>
<dbReference type="GO" id="GO:0030042">
    <property type="term" value="P:actin filament depolymerization"/>
    <property type="evidence" value="ECO:0007669"/>
    <property type="project" value="TreeGrafter"/>
</dbReference>
<dbReference type="PANTHER" id="PTHR19856:SF0">
    <property type="entry name" value="WD REPEAT-CONTAINING PROTEIN 1"/>
    <property type="match status" value="1"/>
</dbReference>
<reference evidence="5 6" key="1">
    <citation type="journal article" date="2016" name="Proc. Natl. Acad. Sci. U.S.A.">
        <title>Lipid metabolic changes in an early divergent fungus govern the establishment of a mutualistic symbiosis with endobacteria.</title>
        <authorList>
            <person name="Lastovetsky O.A."/>
            <person name="Gaspar M.L."/>
            <person name="Mondo S.J."/>
            <person name="LaButti K.M."/>
            <person name="Sandor L."/>
            <person name="Grigoriev I.V."/>
            <person name="Henry S.A."/>
            <person name="Pawlowska T.E."/>
        </authorList>
    </citation>
    <scope>NUCLEOTIDE SEQUENCE [LARGE SCALE GENOMIC DNA]</scope>
    <source>
        <strain evidence="5 6">ATCC 11559</strain>
    </source>
</reference>
<proteinExistence type="inferred from homology"/>
<evidence type="ECO:0000256" key="2">
    <source>
        <dbReference type="ARBA" id="ARBA00022737"/>
    </source>
</evidence>
<dbReference type="InterPro" id="IPR020472">
    <property type="entry name" value="WD40_PAC1"/>
</dbReference>